<dbReference type="SUPFAM" id="SSF50814">
    <property type="entry name" value="Lipocalins"/>
    <property type="match status" value="1"/>
</dbReference>
<dbReference type="GO" id="GO:0007420">
    <property type="term" value="P:brain development"/>
    <property type="evidence" value="ECO:0007669"/>
    <property type="project" value="InterPro"/>
</dbReference>
<feature type="chain" id="PRO_5044657299" evidence="1">
    <location>
        <begin position="21"/>
        <end position="270"/>
    </location>
</feature>
<dbReference type="InterPro" id="IPR012674">
    <property type="entry name" value="Calycin"/>
</dbReference>
<dbReference type="PRINTS" id="PR01219">
    <property type="entry name" value="APOLIPOPROTD"/>
</dbReference>
<evidence type="ECO:0000313" key="2">
    <source>
        <dbReference type="Proteomes" id="UP000192223"/>
    </source>
</evidence>
<keyword evidence="1" id="KW-0732">Signal</keyword>
<dbReference type="GO" id="GO:0008289">
    <property type="term" value="F:lipid binding"/>
    <property type="evidence" value="ECO:0007669"/>
    <property type="project" value="InterPro"/>
</dbReference>
<dbReference type="RefSeq" id="XP_025837316.1">
    <property type="nucleotide sequence ID" value="XM_025981531.1"/>
</dbReference>
<dbReference type="Proteomes" id="UP000192223">
    <property type="component" value="Unplaced"/>
</dbReference>
<dbReference type="PANTHER" id="PTHR10612:SF49">
    <property type="entry name" value="APOLIPOPROTEIN D-LIKE PROTEIN"/>
    <property type="match status" value="1"/>
</dbReference>
<dbReference type="AlphaFoldDB" id="A0A7F5RMU8"/>
<dbReference type="KEGG" id="apln:108739322"/>
<dbReference type="OrthoDB" id="6728016at2759"/>
<dbReference type="PANTHER" id="PTHR10612">
    <property type="entry name" value="APOLIPOPROTEIN D"/>
    <property type="match status" value="1"/>
</dbReference>
<dbReference type="GO" id="GO:0005737">
    <property type="term" value="C:cytoplasm"/>
    <property type="evidence" value="ECO:0007669"/>
    <property type="project" value="TreeGrafter"/>
</dbReference>
<proteinExistence type="predicted"/>
<name>A0A7F5RMU8_AGRPL</name>
<dbReference type="InterPro" id="IPR002969">
    <property type="entry name" value="ApolipopD"/>
</dbReference>
<dbReference type="GeneID" id="108739322"/>
<keyword evidence="2" id="KW-1185">Reference proteome</keyword>
<gene>
    <name evidence="3 4" type="primary">LOC108739322</name>
</gene>
<reference evidence="3 4" key="1">
    <citation type="submission" date="2025-04" db="UniProtKB">
        <authorList>
            <consortium name="RefSeq"/>
        </authorList>
    </citation>
    <scope>IDENTIFICATION</scope>
    <source>
        <tissue evidence="3 4">Entire body</tissue>
    </source>
</reference>
<evidence type="ECO:0000313" key="4">
    <source>
        <dbReference type="RefSeq" id="XP_025837349.1"/>
    </source>
</evidence>
<accession>A0A7F5RMU8</accession>
<dbReference type="RefSeq" id="XP_025837349.1">
    <property type="nucleotide sequence ID" value="XM_025981564.1"/>
</dbReference>
<dbReference type="GO" id="GO:0006629">
    <property type="term" value="P:lipid metabolic process"/>
    <property type="evidence" value="ECO:0007669"/>
    <property type="project" value="TreeGrafter"/>
</dbReference>
<dbReference type="GO" id="GO:0042246">
    <property type="term" value="P:tissue regeneration"/>
    <property type="evidence" value="ECO:0007669"/>
    <property type="project" value="InterPro"/>
</dbReference>
<dbReference type="GO" id="GO:0000302">
    <property type="term" value="P:response to reactive oxygen species"/>
    <property type="evidence" value="ECO:0007669"/>
    <property type="project" value="TreeGrafter"/>
</dbReference>
<feature type="signal peptide" evidence="1">
    <location>
        <begin position="1"/>
        <end position="20"/>
    </location>
</feature>
<evidence type="ECO:0000256" key="1">
    <source>
        <dbReference type="SAM" id="SignalP"/>
    </source>
</evidence>
<evidence type="ECO:0000313" key="3">
    <source>
        <dbReference type="RefSeq" id="XP_025837316.1"/>
    </source>
</evidence>
<protein>
    <submittedName>
        <fullName evidence="3">Apolipoprotein D isoform X1</fullName>
    </submittedName>
    <submittedName>
        <fullName evidence="4">Apolipoprotein D isoform X2</fullName>
    </submittedName>
</protein>
<organism evidence="2 4">
    <name type="scientific">Agrilus planipennis</name>
    <name type="common">Emerald ash borer</name>
    <name type="synonym">Agrilus marcopoli</name>
    <dbReference type="NCBI Taxonomy" id="224129"/>
    <lineage>
        <taxon>Eukaryota</taxon>
        <taxon>Metazoa</taxon>
        <taxon>Ecdysozoa</taxon>
        <taxon>Arthropoda</taxon>
        <taxon>Hexapoda</taxon>
        <taxon>Insecta</taxon>
        <taxon>Pterygota</taxon>
        <taxon>Neoptera</taxon>
        <taxon>Endopterygota</taxon>
        <taxon>Coleoptera</taxon>
        <taxon>Polyphaga</taxon>
        <taxon>Elateriformia</taxon>
        <taxon>Buprestoidea</taxon>
        <taxon>Buprestidae</taxon>
        <taxon>Agrilinae</taxon>
        <taxon>Agrilus</taxon>
    </lineage>
</organism>
<sequence length="270" mass="30463">MNLIVAVCLILNLFFENGKGHSYNLGDCPAVEPMQDFDMNRMLGIWYAVQKTSTASSCVIYNFTRTNEPYEYDLEQYSQHFAIGLTPLKHEYKYTGKLHVPDKAVPAKMFAKFPLNFLGSASYVVFATDYDTFAGIFTCQKLAFARRESATILSRRRTLDKMYIDKIRSKLSSYGVDPFELSPISQENCPKNLTEGVNINIDDDTFSAHSIANTFRKAGEKIGDGFEYVANGAKKVFGKGSNNSGEKEDFINQNVQNYPMTPNPHAEWLP</sequence>
<dbReference type="GO" id="GO:0006869">
    <property type="term" value="P:lipid transport"/>
    <property type="evidence" value="ECO:0007669"/>
    <property type="project" value="InterPro"/>
</dbReference>
<dbReference type="Gene3D" id="2.40.128.20">
    <property type="match status" value="1"/>
</dbReference>